<name>A0AAV7SCN2_PLEWA</name>
<gene>
    <name evidence="2" type="ORF">NDU88_002060</name>
</gene>
<evidence type="ECO:0000313" key="3">
    <source>
        <dbReference type="Proteomes" id="UP001066276"/>
    </source>
</evidence>
<sequence length="235" mass="27240">MRAAWHRALHLLGIHPFLHAQAPLWNNDSLQIGRAVLNWLQWSRAGIDNLAQVLEDGAPKTFAKLQEEYNLHPQQEWGYLQLKHCLQQNSDTARWGLQTLPVVAYLKTWGRHKGVMADLYEVIMRHLCSQPLMEKIHLQRQGCLQRTYDTEDWTDILDTLDRGTHEAGLKFFLFKIIHDWCWTPVKLHRTGPLPHTNCCRCPEAHIDLLHIICGCPLVQPRWNAVGLTLAEYVPL</sequence>
<evidence type="ECO:0000256" key="1">
    <source>
        <dbReference type="SAM" id="SignalP"/>
    </source>
</evidence>
<keyword evidence="3" id="KW-1185">Reference proteome</keyword>
<protein>
    <recommendedName>
        <fullName evidence="4">Reverse transcriptase zinc-binding domain-containing protein</fullName>
    </recommendedName>
</protein>
<evidence type="ECO:0008006" key="4">
    <source>
        <dbReference type="Google" id="ProtNLM"/>
    </source>
</evidence>
<reference evidence="2" key="1">
    <citation type="journal article" date="2022" name="bioRxiv">
        <title>Sequencing and chromosome-scale assembly of the giantPleurodeles waltlgenome.</title>
        <authorList>
            <person name="Brown T."/>
            <person name="Elewa A."/>
            <person name="Iarovenko S."/>
            <person name="Subramanian E."/>
            <person name="Araus A.J."/>
            <person name="Petzold A."/>
            <person name="Susuki M."/>
            <person name="Suzuki K.-i.T."/>
            <person name="Hayashi T."/>
            <person name="Toyoda A."/>
            <person name="Oliveira C."/>
            <person name="Osipova E."/>
            <person name="Leigh N.D."/>
            <person name="Simon A."/>
            <person name="Yun M.H."/>
        </authorList>
    </citation>
    <scope>NUCLEOTIDE SEQUENCE</scope>
    <source>
        <strain evidence="2">20211129_DDA</strain>
        <tissue evidence="2">Liver</tissue>
    </source>
</reference>
<dbReference type="EMBL" id="JANPWB010000008">
    <property type="protein sequence ID" value="KAJ1161576.1"/>
    <property type="molecule type" value="Genomic_DNA"/>
</dbReference>
<proteinExistence type="predicted"/>
<dbReference type="Proteomes" id="UP001066276">
    <property type="component" value="Chromosome 4_2"/>
</dbReference>
<feature type="signal peptide" evidence="1">
    <location>
        <begin position="1"/>
        <end position="20"/>
    </location>
</feature>
<dbReference type="AlphaFoldDB" id="A0AAV7SCN2"/>
<evidence type="ECO:0000313" key="2">
    <source>
        <dbReference type="EMBL" id="KAJ1161576.1"/>
    </source>
</evidence>
<feature type="chain" id="PRO_5043485095" description="Reverse transcriptase zinc-binding domain-containing protein" evidence="1">
    <location>
        <begin position="21"/>
        <end position="235"/>
    </location>
</feature>
<comment type="caution">
    <text evidence="2">The sequence shown here is derived from an EMBL/GenBank/DDBJ whole genome shotgun (WGS) entry which is preliminary data.</text>
</comment>
<organism evidence="2 3">
    <name type="scientific">Pleurodeles waltl</name>
    <name type="common">Iberian ribbed newt</name>
    <dbReference type="NCBI Taxonomy" id="8319"/>
    <lineage>
        <taxon>Eukaryota</taxon>
        <taxon>Metazoa</taxon>
        <taxon>Chordata</taxon>
        <taxon>Craniata</taxon>
        <taxon>Vertebrata</taxon>
        <taxon>Euteleostomi</taxon>
        <taxon>Amphibia</taxon>
        <taxon>Batrachia</taxon>
        <taxon>Caudata</taxon>
        <taxon>Salamandroidea</taxon>
        <taxon>Salamandridae</taxon>
        <taxon>Pleurodelinae</taxon>
        <taxon>Pleurodeles</taxon>
    </lineage>
</organism>
<accession>A0AAV7SCN2</accession>
<keyword evidence="1" id="KW-0732">Signal</keyword>